<name>A0ABX2IGI0_9RHOO</name>
<evidence type="ECO:0000256" key="1">
    <source>
        <dbReference type="SAM" id="SignalP"/>
    </source>
</evidence>
<organism evidence="2 3">
    <name type="scientific">Uliginosibacterium aquaticum</name>
    <dbReference type="NCBI Taxonomy" id="2731212"/>
    <lineage>
        <taxon>Bacteria</taxon>
        <taxon>Pseudomonadati</taxon>
        <taxon>Pseudomonadota</taxon>
        <taxon>Betaproteobacteria</taxon>
        <taxon>Rhodocyclales</taxon>
        <taxon>Zoogloeaceae</taxon>
        <taxon>Uliginosibacterium</taxon>
    </lineage>
</organism>
<reference evidence="2 3" key="1">
    <citation type="submission" date="2020-06" db="EMBL/GenBank/DDBJ databases">
        <title>Draft genome of Uliginosibacterium sp. IMCC34675.</title>
        <authorList>
            <person name="Song J."/>
        </authorList>
    </citation>
    <scope>NUCLEOTIDE SEQUENCE [LARGE SCALE GENOMIC DNA]</scope>
    <source>
        <strain evidence="2 3">IMCC34675</strain>
    </source>
</reference>
<sequence>MKNILKLVATVLIALSFSGSLHAEDNAILGFFSDLNRSKEPLDWAIASGFQSKHMVDDPSYEYNENNKGIGFRTPGGWTAGGYYNSIRRYSVYAGREYQWRLFGPDWMRLHAGVVLGGVSGYEDGIQIGGVEHGIHLAVLPELVLRMPYLEAALIYIPSASKTPATLAGQLRIAF</sequence>
<feature type="signal peptide" evidence="1">
    <location>
        <begin position="1"/>
        <end position="23"/>
    </location>
</feature>
<proteinExistence type="predicted"/>
<protein>
    <submittedName>
        <fullName evidence="2">Uncharacterized protein</fullName>
    </submittedName>
</protein>
<keyword evidence="1" id="KW-0732">Signal</keyword>
<gene>
    <name evidence="2" type="ORF">HJ583_003675</name>
</gene>
<dbReference type="RefSeq" id="WP_143707361.1">
    <property type="nucleotide sequence ID" value="NZ_JABCSC020000001.1"/>
</dbReference>
<dbReference type="Proteomes" id="UP000778523">
    <property type="component" value="Unassembled WGS sequence"/>
</dbReference>
<feature type="chain" id="PRO_5046050538" evidence="1">
    <location>
        <begin position="24"/>
        <end position="175"/>
    </location>
</feature>
<keyword evidence="3" id="KW-1185">Reference proteome</keyword>
<evidence type="ECO:0000313" key="3">
    <source>
        <dbReference type="Proteomes" id="UP000778523"/>
    </source>
</evidence>
<evidence type="ECO:0000313" key="2">
    <source>
        <dbReference type="EMBL" id="NSL54117.1"/>
    </source>
</evidence>
<accession>A0ABX2IGI0</accession>
<dbReference type="Gene3D" id="2.40.160.20">
    <property type="match status" value="1"/>
</dbReference>
<dbReference type="EMBL" id="JABCSC020000001">
    <property type="protein sequence ID" value="NSL54117.1"/>
    <property type="molecule type" value="Genomic_DNA"/>
</dbReference>
<comment type="caution">
    <text evidence="2">The sequence shown here is derived from an EMBL/GenBank/DDBJ whole genome shotgun (WGS) entry which is preliminary data.</text>
</comment>